<evidence type="ECO:0000313" key="1">
    <source>
        <dbReference type="EMBL" id="CAJ1371205.1"/>
    </source>
</evidence>
<reference evidence="1" key="1">
    <citation type="submission" date="2023-08" db="EMBL/GenBank/DDBJ databases">
        <authorList>
            <person name="Chen Y."/>
            <person name="Shah S."/>
            <person name="Dougan E. K."/>
            <person name="Thang M."/>
            <person name="Chan C."/>
        </authorList>
    </citation>
    <scope>NUCLEOTIDE SEQUENCE</scope>
</reference>
<evidence type="ECO:0000313" key="2">
    <source>
        <dbReference type="Proteomes" id="UP001178507"/>
    </source>
</evidence>
<gene>
    <name evidence="1" type="ORF">EVOR1521_LOCUS1573</name>
</gene>
<dbReference type="AlphaFoldDB" id="A0AA36MK54"/>
<sequence length="264" mass="29385">MPRPSWVLPATLGVTSLIVALLVTRSRADGEVLKQRPLLLQVLRELSRRFFLVCQDVAAIANTVRAKMEASQMSIAEQTLQEQLLKQCQVFEKLQQIQKEVASSNGLTEEELERMQEQDQDPEVQSYAEGFRAMLEEALQGLSPVLPNVKIPEALTHDTALAWQMEAQDLEAAEALGRVTKPRVALRELGEALTAANKAAWAAVLKGHADLLEGNGAEVYHSAMAIYGRDPAFAQRKLKLEQEHQERMIKLFQPDGTGHVTVKR</sequence>
<accession>A0AA36MK54</accession>
<comment type="caution">
    <text evidence="1">The sequence shown here is derived from an EMBL/GenBank/DDBJ whole genome shotgun (WGS) entry which is preliminary data.</text>
</comment>
<name>A0AA36MK54_9DINO</name>
<keyword evidence="2" id="KW-1185">Reference proteome</keyword>
<dbReference type="EMBL" id="CAUJNA010000061">
    <property type="protein sequence ID" value="CAJ1371205.1"/>
    <property type="molecule type" value="Genomic_DNA"/>
</dbReference>
<protein>
    <submittedName>
        <fullName evidence="1">Uncharacterized protein</fullName>
    </submittedName>
</protein>
<dbReference type="Proteomes" id="UP001178507">
    <property type="component" value="Unassembled WGS sequence"/>
</dbReference>
<proteinExistence type="predicted"/>
<organism evidence="1 2">
    <name type="scientific">Effrenium voratum</name>
    <dbReference type="NCBI Taxonomy" id="2562239"/>
    <lineage>
        <taxon>Eukaryota</taxon>
        <taxon>Sar</taxon>
        <taxon>Alveolata</taxon>
        <taxon>Dinophyceae</taxon>
        <taxon>Suessiales</taxon>
        <taxon>Symbiodiniaceae</taxon>
        <taxon>Effrenium</taxon>
    </lineage>
</organism>